<evidence type="ECO:0000256" key="3">
    <source>
        <dbReference type="ARBA" id="ARBA00022840"/>
    </source>
</evidence>
<dbReference type="InterPro" id="IPR027640">
    <property type="entry name" value="Kinesin-like_fam"/>
</dbReference>
<keyword evidence="6" id="KW-0206">Cytoskeleton</keyword>
<dbReference type="InterPro" id="IPR019821">
    <property type="entry name" value="Kinesin_motor_CS"/>
</dbReference>
<organism evidence="11 12">
    <name type="scientific">Branchiostoma belcheri</name>
    <name type="common">Amphioxus</name>
    <dbReference type="NCBI Taxonomy" id="7741"/>
    <lineage>
        <taxon>Eukaryota</taxon>
        <taxon>Metazoa</taxon>
        <taxon>Chordata</taxon>
        <taxon>Cephalochordata</taxon>
        <taxon>Leptocardii</taxon>
        <taxon>Amphioxiformes</taxon>
        <taxon>Branchiostomatidae</taxon>
        <taxon>Branchiostoma</taxon>
    </lineage>
</organism>
<reference evidence="12" key="1">
    <citation type="submission" date="2025-08" db="UniProtKB">
        <authorList>
            <consortium name="RefSeq"/>
        </authorList>
    </citation>
    <scope>IDENTIFICATION</scope>
    <source>
        <tissue evidence="12">Gonad</tissue>
    </source>
</reference>
<evidence type="ECO:0000256" key="4">
    <source>
        <dbReference type="ARBA" id="ARBA00023054"/>
    </source>
</evidence>
<feature type="compositionally biased region" description="Basic and acidic residues" evidence="9">
    <location>
        <begin position="7"/>
        <end position="24"/>
    </location>
</feature>
<keyword evidence="8" id="KW-0493">Microtubule</keyword>
<feature type="compositionally biased region" description="Basic and acidic residues" evidence="9">
    <location>
        <begin position="477"/>
        <end position="487"/>
    </location>
</feature>
<keyword evidence="4" id="KW-0175">Coiled coil</keyword>
<comment type="subcellular location">
    <subcellularLocation>
        <location evidence="1">Cytoplasm</location>
        <location evidence="1">Cytoskeleton</location>
    </subcellularLocation>
</comment>
<evidence type="ECO:0000256" key="6">
    <source>
        <dbReference type="ARBA" id="ARBA00023212"/>
    </source>
</evidence>
<keyword evidence="3 7" id="KW-0067">ATP-binding</keyword>
<dbReference type="RefSeq" id="XP_019627904.1">
    <property type="nucleotide sequence ID" value="XM_019772345.1"/>
</dbReference>
<evidence type="ECO:0000256" key="7">
    <source>
        <dbReference type="PROSITE-ProRule" id="PRU00283"/>
    </source>
</evidence>
<dbReference type="InterPro" id="IPR027417">
    <property type="entry name" value="P-loop_NTPase"/>
</dbReference>
<sequence length="519" mass="57949">MRGPHAQKTETSTEHEKVTVHDNRTTIGVVRPSKETIDVPEEKSSREKLYSFDKVLLEDSSQQDVYDATGADLVGKVFQGVNGCVLCYGHTSSGKTYTLLGPEQAARSKTDPAVSEGLVPRTLVHMFAVKERLEQADPSRTVDIHMLVYEVYMEKVYDLFSANTGKSLDIRGPDKRGSFYPHGITNHYVVRAEAAMTVLRAAARSRREQRTKRNQRSSRSHMIIQMDVIQTKTVQWEASKQPLVRQDRAASLFMVDLAGSETEDDAALSDLTRAEGRKIRLSLYTLKRVVAALSDRKRGKHVPYRESVLTKLLKHCLDGTSQTVIVATCDRNSGSVLENMSTLNFAQSCKKVSISPKANRNELSELLERTIRERNAWRRLAEGQGDALKLKDCLLKDILPYLEEEAKAKGDGEGGAREAVFIQRIQAALGGLTDQSEESELQTIGDDRSEFVPESELDHKLPREEMQKMLRAVTEPIMHKQYSDRRLSQKTFTLSRGEDSGEEEPQAAGDGGAAAEPAR</sequence>
<name>A0A6P4Z1T9_BRABE</name>
<evidence type="ECO:0000313" key="11">
    <source>
        <dbReference type="Proteomes" id="UP000515135"/>
    </source>
</evidence>
<feature type="binding site" evidence="7">
    <location>
        <begin position="89"/>
        <end position="96"/>
    </location>
    <ligand>
        <name>ATP</name>
        <dbReference type="ChEBI" id="CHEBI:30616"/>
    </ligand>
</feature>
<comment type="similarity">
    <text evidence="7 8">Belongs to the TRAFAC class myosin-kinesin ATPase superfamily. Kinesin family.</text>
</comment>
<dbReference type="GO" id="GO:0005524">
    <property type="term" value="F:ATP binding"/>
    <property type="evidence" value="ECO:0007669"/>
    <property type="project" value="UniProtKB-UniRule"/>
</dbReference>
<evidence type="ECO:0000256" key="5">
    <source>
        <dbReference type="ARBA" id="ARBA00023175"/>
    </source>
</evidence>
<dbReference type="InterPro" id="IPR036961">
    <property type="entry name" value="Kinesin_motor_dom_sf"/>
</dbReference>
<dbReference type="KEGG" id="bbel:109472561"/>
<dbReference type="InterPro" id="IPR001752">
    <property type="entry name" value="Kinesin_motor_dom"/>
</dbReference>
<dbReference type="GeneID" id="109472561"/>
<dbReference type="GO" id="GO:0003777">
    <property type="term" value="F:microtubule motor activity"/>
    <property type="evidence" value="ECO:0007669"/>
    <property type="project" value="InterPro"/>
</dbReference>
<accession>A0A6P4Z1T9</accession>
<evidence type="ECO:0000256" key="9">
    <source>
        <dbReference type="SAM" id="MobiDB-lite"/>
    </source>
</evidence>
<feature type="domain" description="Kinesin motor" evidence="10">
    <location>
        <begin position="1"/>
        <end position="352"/>
    </location>
</feature>
<gene>
    <name evidence="12" type="primary">LOC109472561</name>
</gene>
<keyword evidence="11" id="KW-1185">Reference proteome</keyword>
<evidence type="ECO:0000259" key="10">
    <source>
        <dbReference type="PROSITE" id="PS50067"/>
    </source>
</evidence>
<dbReference type="PANTHER" id="PTHR47968:SF75">
    <property type="entry name" value="CENTROMERE-ASSOCIATED PROTEIN E"/>
    <property type="match status" value="1"/>
</dbReference>
<dbReference type="PROSITE" id="PS50067">
    <property type="entry name" value="KINESIN_MOTOR_2"/>
    <property type="match status" value="1"/>
</dbReference>
<evidence type="ECO:0000256" key="2">
    <source>
        <dbReference type="ARBA" id="ARBA00022741"/>
    </source>
</evidence>
<dbReference type="PROSITE" id="PS00411">
    <property type="entry name" value="KINESIN_MOTOR_1"/>
    <property type="match status" value="1"/>
</dbReference>
<dbReference type="OrthoDB" id="3176171at2759"/>
<dbReference type="PRINTS" id="PR00380">
    <property type="entry name" value="KINESINHEAVY"/>
</dbReference>
<dbReference type="GO" id="GO:0008017">
    <property type="term" value="F:microtubule binding"/>
    <property type="evidence" value="ECO:0007669"/>
    <property type="project" value="InterPro"/>
</dbReference>
<dbReference type="SMART" id="SM00129">
    <property type="entry name" value="KISc"/>
    <property type="match status" value="1"/>
</dbReference>
<keyword evidence="2 7" id="KW-0547">Nucleotide-binding</keyword>
<evidence type="ECO:0000256" key="8">
    <source>
        <dbReference type="RuleBase" id="RU000394"/>
    </source>
</evidence>
<dbReference type="Pfam" id="PF00225">
    <property type="entry name" value="Kinesin"/>
    <property type="match status" value="1"/>
</dbReference>
<dbReference type="GO" id="GO:0007018">
    <property type="term" value="P:microtubule-based movement"/>
    <property type="evidence" value="ECO:0007669"/>
    <property type="project" value="InterPro"/>
</dbReference>
<dbReference type="GO" id="GO:0005874">
    <property type="term" value="C:microtubule"/>
    <property type="evidence" value="ECO:0007669"/>
    <property type="project" value="UniProtKB-KW"/>
</dbReference>
<evidence type="ECO:0000256" key="1">
    <source>
        <dbReference type="ARBA" id="ARBA00004245"/>
    </source>
</evidence>
<proteinExistence type="inferred from homology"/>
<dbReference type="Proteomes" id="UP000515135">
    <property type="component" value="Unplaced"/>
</dbReference>
<feature type="region of interest" description="Disordered" evidence="9">
    <location>
        <begin position="475"/>
        <end position="519"/>
    </location>
</feature>
<feature type="region of interest" description="Disordered" evidence="9">
    <location>
        <begin position="1"/>
        <end position="24"/>
    </location>
</feature>
<keyword evidence="6" id="KW-0963">Cytoplasm</keyword>
<dbReference type="SUPFAM" id="SSF52540">
    <property type="entry name" value="P-loop containing nucleoside triphosphate hydrolases"/>
    <property type="match status" value="1"/>
</dbReference>
<keyword evidence="5 7" id="KW-0505">Motor protein</keyword>
<protein>
    <recommendedName>
        <fullName evidence="8">Kinesin-like protein</fullName>
    </recommendedName>
</protein>
<dbReference type="AlphaFoldDB" id="A0A6P4Z1T9"/>
<evidence type="ECO:0000313" key="12">
    <source>
        <dbReference type="RefSeq" id="XP_019627904.1"/>
    </source>
</evidence>
<dbReference type="Gene3D" id="3.40.850.10">
    <property type="entry name" value="Kinesin motor domain"/>
    <property type="match status" value="1"/>
</dbReference>
<dbReference type="PANTHER" id="PTHR47968">
    <property type="entry name" value="CENTROMERE PROTEIN E"/>
    <property type="match status" value="1"/>
</dbReference>